<dbReference type="InterPro" id="IPR008218">
    <property type="entry name" value="ATPase_V1-cplx_f_g_su"/>
</dbReference>
<name>A0A0V8RVS6_PYROC</name>
<proteinExistence type="inferred from homology"/>
<dbReference type="SUPFAM" id="SSF159468">
    <property type="entry name" value="AtpF-like"/>
    <property type="match status" value="1"/>
</dbReference>
<dbReference type="AlphaFoldDB" id="A0A0V8RVS6"/>
<evidence type="ECO:0000256" key="3">
    <source>
        <dbReference type="ARBA" id="ARBA00023065"/>
    </source>
</evidence>
<dbReference type="OrthoDB" id="24971at2157"/>
<evidence type="ECO:0008006" key="6">
    <source>
        <dbReference type="Google" id="ProtNLM"/>
    </source>
</evidence>
<evidence type="ECO:0000313" key="5">
    <source>
        <dbReference type="Proteomes" id="UP000053352"/>
    </source>
</evidence>
<protein>
    <recommendedName>
        <fullName evidence="6">ATP synthase subunit F</fullName>
    </recommendedName>
</protein>
<organism evidence="4 5">
    <name type="scientific">Pyrodictium occultum</name>
    <dbReference type="NCBI Taxonomy" id="2309"/>
    <lineage>
        <taxon>Archaea</taxon>
        <taxon>Thermoproteota</taxon>
        <taxon>Thermoprotei</taxon>
        <taxon>Desulfurococcales</taxon>
        <taxon>Pyrodictiaceae</taxon>
        <taxon>Pyrodictium</taxon>
    </lineage>
</organism>
<evidence type="ECO:0000256" key="1">
    <source>
        <dbReference type="ARBA" id="ARBA00010148"/>
    </source>
</evidence>
<dbReference type="RefSeq" id="WP_058370848.1">
    <property type="nucleotide sequence ID" value="NZ_LNTB01000001.1"/>
</dbReference>
<keyword evidence="2" id="KW-0813">Transport</keyword>
<keyword evidence="3" id="KW-0406">Ion transport</keyword>
<dbReference type="STRING" id="2309.CF15_05240"/>
<gene>
    <name evidence="4" type="ORF">CF15_05240</name>
</gene>
<dbReference type="Pfam" id="PF01990">
    <property type="entry name" value="ATP-synt_F"/>
    <property type="match status" value="1"/>
</dbReference>
<evidence type="ECO:0000313" key="4">
    <source>
        <dbReference type="EMBL" id="KSW12167.1"/>
    </source>
</evidence>
<reference evidence="4 5" key="1">
    <citation type="submission" date="2015-11" db="EMBL/GenBank/DDBJ databases">
        <title>Genome sequence of Pyrodictium occultum PL-19, a marine hyperthermophilic archaeon isolated from Volcano, Italy.</title>
        <authorList>
            <person name="Utturkar S."/>
            <person name="Huber H."/>
            <person name="Leptihn S."/>
            <person name="Brown S."/>
            <person name="Stetter K.O."/>
            <person name="Podar M."/>
        </authorList>
    </citation>
    <scope>NUCLEOTIDE SEQUENCE [LARGE SCALE GENOMIC DNA]</scope>
    <source>
        <strain evidence="4 5">PL-19</strain>
    </source>
</reference>
<dbReference type="Proteomes" id="UP000053352">
    <property type="component" value="Unassembled WGS sequence"/>
</dbReference>
<comment type="caution">
    <text evidence="4">The sequence shown here is derived from an EMBL/GenBank/DDBJ whole genome shotgun (WGS) entry which is preliminary data.</text>
</comment>
<evidence type="ECO:0000256" key="2">
    <source>
        <dbReference type="ARBA" id="ARBA00022448"/>
    </source>
</evidence>
<accession>A0A0V8RVS6</accession>
<dbReference type="EMBL" id="LNTB01000001">
    <property type="protein sequence ID" value="KSW12167.1"/>
    <property type="molecule type" value="Genomic_DNA"/>
</dbReference>
<dbReference type="GO" id="GO:0046961">
    <property type="term" value="F:proton-transporting ATPase activity, rotational mechanism"/>
    <property type="evidence" value="ECO:0007669"/>
    <property type="project" value="InterPro"/>
</dbReference>
<dbReference type="Gene3D" id="3.40.50.10580">
    <property type="entry name" value="ATPase, V1 complex, subunit F"/>
    <property type="match status" value="1"/>
</dbReference>
<comment type="similarity">
    <text evidence="1">Belongs to the V-ATPase F subunit family.</text>
</comment>
<sequence length="102" mass="11435">MAARRVVVVADTYTVYAFRLLGVEGYSVNSPREAARVVESLIPREDVGLVLLSAEYFDEAREAVDRFRRARSDAVIARLPTVREPGRPMDVQRELLRALGMG</sequence>
<keyword evidence="5" id="KW-1185">Reference proteome</keyword>
<dbReference type="InterPro" id="IPR036906">
    <property type="entry name" value="ATPase_V1_fsu_sf"/>
</dbReference>